<name>A0A1X7JC91_9SPHI</name>
<organism evidence="2 3">
    <name type="scientific">Sphingobacterium psychroaquaticum</name>
    <dbReference type="NCBI Taxonomy" id="561061"/>
    <lineage>
        <taxon>Bacteria</taxon>
        <taxon>Pseudomonadati</taxon>
        <taxon>Bacteroidota</taxon>
        <taxon>Sphingobacteriia</taxon>
        <taxon>Sphingobacteriales</taxon>
        <taxon>Sphingobacteriaceae</taxon>
        <taxon>Sphingobacterium</taxon>
    </lineage>
</organism>
<evidence type="ECO:0000313" key="2">
    <source>
        <dbReference type="EMBL" id="SMG25471.1"/>
    </source>
</evidence>
<dbReference type="RefSeq" id="WP_085472473.1">
    <property type="nucleotide sequence ID" value="NZ_FXAU01000002.1"/>
</dbReference>
<keyword evidence="1" id="KW-0732">Signal</keyword>
<sequence length="160" mass="17586">MNRRTAIKQLFVVAGGIMIATSCAGDGQSTSIVLTNIKLSATDEKLLGDFVEAIIPASDSPGGNALNLHLFVMKMVDDCQTKEEQKAFIEGLKQAADSLKKADQKAILDYLNGLPKEDVFFKILKRRTVQGYLNSEYVMKNKLIYELVPGRYDGAVKVNV</sequence>
<feature type="signal peptide" evidence="1">
    <location>
        <begin position="1"/>
        <end position="24"/>
    </location>
</feature>
<dbReference type="AlphaFoldDB" id="A0A1X7JC91"/>
<dbReference type="Proteomes" id="UP000192980">
    <property type="component" value="Unassembled WGS sequence"/>
</dbReference>
<reference evidence="2 3" key="1">
    <citation type="submission" date="2017-04" db="EMBL/GenBank/DDBJ databases">
        <authorList>
            <person name="Afonso C.L."/>
            <person name="Miller P.J."/>
            <person name="Scott M.A."/>
            <person name="Spackman E."/>
            <person name="Goraichik I."/>
            <person name="Dimitrov K.M."/>
            <person name="Suarez D.L."/>
            <person name="Swayne D.E."/>
        </authorList>
    </citation>
    <scope>NUCLEOTIDE SEQUENCE [LARGE SCALE GENOMIC DNA]</scope>
    <source>
        <strain evidence="2 3">DSM 22418</strain>
    </source>
</reference>
<gene>
    <name evidence="2" type="ORF">SAMN05660862_1728</name>
</gene>
<protein>
    <submittedName>
        <fullName evidence="2">Gluconate 2-dehydrogenase subunit 3</fullName>
    </submittedName>
</protein>
<dbReference type="OrthoDB" id="6385145at2"/>
<keyword evidence="3" id="KW-1185">Reference proteome</keyword>
<dbReference type="InterPro" id="IPR027056">
    <property type="entry name" value="Gluconate_2DH_su3"/>
</dbReference>
<dbReference type="PROSITE" id="PS51257">
    <property type="entry name" value="PROKAR_LIPOPROTEIN"/>
    <property type="match status" value="1"/>
</dbReference>
<proteinExistence type="predicted"/>
<dbReference type="Pfam" id="PF13618">
    <property type="entry name" value="Gluconate_2-dh3"/>
    <property type="match status" value="1"/>
</dbReference>
<dbReference type="EMBL" id="FXAU01000002">
    <property type="protein sequence ID" value="SMG25471.1"/>
    <property type="molecule type" value="Genomic_DNA"/>
</dbReference>
<dbReference type="STRING" id="561061.SAMN05660862_1728"/>
<evidence type="ECO:0000256" key="1">
    <source>
        <dbReference type="SAM" id="SignalP"/>
    </source>
</evidence>
<accession>A0A1X7JC91</accession>
<feature type="chain" id="PRO_5010890333" evidence="1">
    <location>
        <begin position="25"/>
        <end position="160"/>
    </location>
</feature>
<evidence type="ECO:0000313" key="3">
    <source>
        <dbReference type="Proteomes" id="UP000192980"/>
    </source>
</evidence>